<evidence type="ECO:0000256" key="5">
    <source>
        <dbReference type="ARBA" id="ARBA00023186"/>
    </source>
</evidence>
<evidence type="ECO:0000256" key="3">
    <source>
        <dbReference type="ARBA" id="ARBA00022801"/>
    </source>
</evidence>
<accession>A0A7V5LKU3</accession>
<dbReference type="CDD" id="cd03114">
    <property type="entry name" value="MMAA-like"/>
    <property type="match status" value="1"/>
</dbReference>
<gene>
    <name evidence="6" type="primary">meaB</name>
    <name evidence="6" type="ORF">ENL21_09815</name>
</gene>
<dbReference type="InterPro" id="IPR052040">
    <property type="entry name" value="GTPase/Isobutyryl-CoA_mutase"/>
</dbReference>
<comment type="similarity">
    <text evidence="1">Belongs to the SIMIBI class G3E GTPase family. ArgK/MeaB subfamily.</text>
</comment>
<dbReference type="Gene3D" id="3.40.50.300">
    <property type="entry name" value="P-loop containing nucleotide triphosphate hydrolases"/>
    <property type="match status" value="1"/>
</dbReference>
<dbReference type="NCBIfam" id="TIGR00750">
    <property type="entry name" value="lao"/>
    <property type="match status" value="1"/>
</dbReference>
<dbReference type="InterPro" id="IPR005129">
    <property type="entry name" value="GTPase_ArgK"/>
</dbReference>
<dbReference type="AlphaFoldDB" id="A0A7V5LKU3"/>
<dbReference type="GO" id="GO:0005525">
    <property type="term" value="F:GTP binding"/>
    <property type="evidence" value="ECO:0007669"/>
    <property type="project" value="UniProtKB-KW"/>
</dbReference>
<reference evidence="6" key="1">
    <citation type="journal article" date="2020" name="mSystems">
        <title>Genome- and Community-Level Interaction Insights into Carbon Utilization and Element Cycling Functions of Hydrothermarchaeota in Hydrothermal Sediment.</title>
        <authorList>
            <person name="Zhou Z."/>
            <person name="Liu Y."/>
            <person name="Xu W."/>
            <person name="Pan J."/>
            <person name="Luo Z.H."/>
            <person name="Li M."/>
        </authorList>
    </citation>
    <scope>NUCLEOTIDE SEQUENCE [LARGE SCALE GENOMIC DNA]</scope>
    <source>
        <strain evidence="6">HyVt-76</strain>
    </source>
</reference>
<evidence type="ECO:0000256" key="4">
    <source>
        <dbReference type="ARBA" id="ARBA00023134"/>
    </source>
</evidence>
<dbReference type="PANTHER" id="PTHR43087">
    <property type="entry name" value="LYSINE/ARGININE/ORNITHINE TRANSPORT SYSTEM KINASE"/>
    <property type="match status" value="1"/>
</dbReference>
<keyword evidence="3" id="KW-0378">Hydrolase</keyword>
<comment type="caution">
    <text evidence="6">The sequence shown here is derived from an EMBL/GenBank/DDBJ whole genome shotgun (WGS) entry which is preliminary data.</text>
</comment>
<evidence type="ECO:0000256" key="2">
    <source>
        <dbReference type="ARBA" id="ARBA00022741"/>
    </source>
</evidence>
<name>A0A7V5LKU3_CALAY</name>
<dbReference type="SUPFAM" id="SSF52540">
    <property type="entry name" value="P-loop containing nucleoside triphosphate hydrolases"/>
    <property type="match status" value="1"/>
</dbReference>
<dbReference type="GO" id="GO:0003924">
    <property type="term" value="F:GTPase activity"/>
    <property type="evidence" value="ECO:0007669"/>
    <property type="project" value="InterPro"/>
</dbReference>
<feature type="non-terminal residue" evidence="6">
    <location>
        <position position="265"/>
    </location>
</feature>
<dbReference type="Proteomes" id="UP000886111">
    <property type="component" value="Unassembled WGS sequence"/>
</dbReference>
<evidence type="ECO:0000313" key="6">
    <source>
        <dbReference type="EMBL" id="HHE56068.1"/>
    </source>
</evidence>
<dbReference type="Pfam" id="PF03308">
    <property type="entry name" value="MeaB"/>
    <property type="match status" value="1"/>
</dbReference>
<organism evidence="6">
    <name type="scientific">Caldithrix abyssi</name>
    <dbReference type="NCBI Taxonomy" id="187145"/>
    <lineage>
        <taxon>Bacteria</taxon>
        <taxon>Pseudomonadati</taxon>
        <taxon>Calditrichota</taxon>
        <taxon>Calditrichia</taxon>
        <taxon>Calditrichales</taxon>
        <taxon>Calditrichaceae</taxon>
        <taxon>Caldithrix</taxon>
    </lineage>
</organism>
<proteinExistence type="inferred from homology"/>
<sequence>MIDEIVKKILNGDIRAIARAISWIENDLPDKEALIDELFKQTGRAKIIGITGPPGSGKSSLLDRIIDLEKQKGKKIAVLAIDPSSPFSGGAILGDRVRMQKHATDPQVFIRSMASRGHLGGLAGATADALEGLDAAGYDRIIIETIGVGQTEIDVMNIVDLVLLVLVPGLGDEIQALKAGVMEIGDIFVINKADKDEARRVKAEVEYVLHLKNEDSKESANLIFMTSATQNTGIEELVEGMASTLQQMEESGLLKERRLKRLALE</sequence>
<keyword evidence="4" id="KW-0342">GTP-binding</keyword>
<protein>
    <submittedName>
        <fullName evidence="6">Methylmalonyl Co-A mutase-associated GTPase MeaB</fullName>
    </submittedName>
</protein>
<keyword evidence="2" id="KW-0547">Nucleotide-binding</keyword>
<dbReference type="PANTHER" id="PTHR43087:SF1">
    <property type="entry name" value="LAO_AO TRANSPORT SYSTEM ATPASE"/>
    <property type="match status" value="1"/>
</dbReference>
<evidence type="ECO:0000256" key="1">
    <source>
        <dbReference type="ARBA" id="ARBA00009625"/>
    </source>
</evidence>
<dbReference type="InterPro" id="IPR027417">
    <property type="entry name" value="P-loop_NTPase"/>
</dbReference>
<keyword evidence="5" id="KW-0143">Chaperone</keyword>
<dbReference type="Gene3D" id="1.20.5.170">
    <property type="match status" value="1"/>
</dbReference>
<dbReference type="EMBL" id="DRTD01000739">
    <property type="protein sequence ID" value="HHE56068.1"/>
    <property type="molecule type" value="Genomic_DNA"/>
</dbReference>